<comment type="similarity">
    <text evidence="1">Belongs to the plant LTP family.</text>
</comment>
<name>A0A0E0LFJ7_ORYPU</name>
<protein>
    <recommendedName>
        <fullName evidence="6">Bifunctional inhibitor/plant lipid transfer protein/seed storage helical domain-containing protein</fullName>
    </recommendedName>
</protein>
<dbReference type="OMA" id="VAKDATC"/>
<keyword evidence="5" id="KW-0472">Membrane</keyword>
<evidence type="ECO:0000256" key="5">
    <source>
        <dbReference type="SAM" id="Phobius"/>
    </source>
</evidence>
<dbReference type="InterPro" id="IPR016140">
    <property type="entry name" value="Bifunc_inhib/LTP/seed_store"/>
</dbReference>
<evidence type="ECO:0000256" key="4">
    <source>
        <dbReference type="ARBA" id="ARBA00023180"/>
    </source>
</evidence>
<dbReference type="SUPFAM" id="SSF47699">
    <property type="entry name" value="Bifunctional inhibitor/lipid-transfer protein/seed storage 2S albumin"/>
    <property type="match status" value="1"/>
</dbReference>
<accession>A0A0E0LFJ7</accession>
<reference evidence="7" key="1">
    <citation type="submission" date="2015-04" db="UniProtKB">
        <authorList>
            <consortium name="EnsemblPlants"/>
        </authorList>
    </citation>
    <scope>IDENTIFICATION</scope>
</reference>
<evidence type="ECO:0000256" key="2">
    <source>
        <dbReference type="ARBA" id="ARBA00022729"/>
    </source>
</evidence>
<dbReference type="InterPro" id="IPR043325">
    <property type="entry name" value="LTSS"/>
</dbReference>
<keyword evidence="3" id="KW-1015">Disulfide bond</keyword>
<evidence type="ECO:0000313" key="8">
    <source>
        <dbReference type="Proteomes" id="UP000026962"/>
    </source>
</evidence>
<dbReference type="Gramene" id="OPUNC06G24810.1">
    <property type="protein sequence ID" value="OPUNC06G24810.1"/>
    <property type="gene ID" value="OPUNC06G24810"/>
</dbReference>
<dbReference type="Proteomes" id="UP000026962">
    <property type="component" value="Chromosome 6"/>
</dbReference>
<keyword evidence="5" id="KW-0812">Transmembrane</keyword>
<proteinExistence type="inferred from homology"/>
<dbReference type="HOGENOM" id="CLU_124664_0_0_1"/>
<dbReference type="eggNOG" id="ENOG502S5G2">
    <property type="taxonomic scope" value="Eukaryota"/>
</dbReference>
<reference evidence="7" key="2">
    <citation type="submission" date="2018-05" db="EMBL/GenBank/DDBJ databases">
        <title>OpunRS2 (Oryza punctata Reference Sequence Version 2).</title>
        <authorList>
            <person name="Zhang J."/>
            <person name="Kudrna D."/>
            <person name="Lee S."/>
            <person name="Talag J."/>
            <person name="Welchert J."/>
            <person name="Wing R.A."/>
        </authorList>
    </citation>
    <scope>NUCLEOTIDE SEQUENCE [LARGE SCALE GENOMIC DNA]</scope>
</reference>
<feature type="transmembrane region" description="Helical" evidence="5">
    <location>
        <begin position="195"/>
        <end position="214"/>
    </location>
</feature>
<evidence type="ECO:0000313" key="7">
    <source>
        <dbReference type="EnsemblPlants" id="OPUNC06G24810.1"/>
    </source>
</evidence>
<dbReference type="CDD" id="cd00010">
    <property type="entry name" value="AAI_LTSS"/>
    <property type="match status" value="1"/>
</dbReference>
<evidence type="ECO:0000256" key="1">
    <source>
        <dbReference type="ARBA" id="ARBA00009748"/>
    </source>
</evidence>
<evidence type="ECO:0000259" key="6">
    <source>
        <dbReference type="Pfam" id="PF14368"/>
    </source>
</evidence>
<keyword evidence="2" id="KW-0732">Signal</keyword>
<feature type="domain" description="Bifunctional inhibitor/plant lipid transfer protein/seed storage helical" evidence="6">
    <location>
        <begin position="59"/>
        <end position="145"/>
    </location>
</feature>
<feature type="transmembrane region" description="Helical" evidence="5">
    <location>
        <begin position="43"/>
        <end position="62"/>
    </location>
</feature>
<keyword evidence="8" id="KW-1185">Reference proteome</keyword>
<evidence type="ECO:0000256" key="3">
    <source>
        <dbReference type="ARBA" id="ARBA00023157"/>
    </source>
</evidence>
<dbReference type="Gene3D" id="1.10.110.10">
    <property type="entry name" value="Plant lipid-transfer and hydrophobic proteins"/>
    <property type="match status" value="1"/>
</dbReference>
<dbReference type="InterPro" id="IPR036312">
    <property type="entry name" value="Bifun_inhib/LTP/seed_sf"/>
</dbReference>
<organism evidence="7">
    <name type="scientific">Oryza punctata</name>
    <name type="common">Red rice</name>
    <dbReference type="NCBI Taxonomy" id="4537"/>
    <lineage>
        <taxon>Eukaryota</taxon>
        <taxon>Viridiplantae</taxon>
        <taxon>Streptophyta</taxon>
        <taxon>Embryophyta</taxon>
        <taxon>Tracheophyta</taxon>
        <taxon>Spermatophyta</taxon>
        <taxon>Magnoliopsida</taxon>
        <taxon>Liliopsida</taxon>
        <taxon>Poales</taxon>
        <taxon>Poaceae</taxon>
        <taxon>BOP clade</taxon>
        <taxon>Oryzoideae</taxon>
        <taxon>Oryzeae</taxon>
        <taxon>Oryzinae</taxon>
        <taxon>Oryza</taxon>
    </lineage>
</organism>
<dbReference type="Pfam" id="PF14368">
    <property type="entry name" value="LTP_2"/>
    <property type="match status" value="1"/>
</dbReference>
<keyword evidence="4" id="KW-0325">Glycoprotein</keyword>
<keyword evidence="5" id="KW-1133">Transmembrane helix</keyword>
<dbReference type="EnsemblPlants" id="OPUNC06G24810.1">
    <property type="protein sequence ID" value="OPUNC06G24810.1"/>
    <property type="gene ID" value="OPUNC06G24810"/>
</dbReference>
<dbReference type="AlphaFoldDB" id="A0A0E0LFJ7"/>
<dbReference type="STRING" id="4537.A0A0E0LFJ7"/>
<dbReference type="PANTHER" id="PTHR33044">
    <property type="entry name" value="BIFUNCTIONAL INHIBITOR/LIPID-TRANSFER PROTEIN/SEED STORAGE 2S ALBUMIN SUPERFAMILY PROTEIN-RELATED"/>
    <property type="match status" value="1"/>
</dbReference>
<sequence length="217" mass="21199">MHQPPTQTHTSNSYVHCPHCKLARSITATSLARSISPMAAARALVVVVVAALFFVGAASAQVDTGAAAGVPSCASKLVTCGGYLNTTAAPPASCCGPLREAAANETACMCAILTNKAALQAFGVAPEQGLLLAKRCGVTTDASACAKSAASSATATAADAAGAGTAGSTAASSASTGNAASTVAKPTASGGATHHLSLISASSLVGFSFIWWTIMAQ</sequence>